<feature type="transmembrane region" description="Helical" evidence="1">
    <location>
        <begin position="180"/>
        <end position="203"/>
    </location>
</feature>
<dbReference type="PIRSF" id="PIRSF026631">
    <property type="entry name" value="UCP026631"/>
    <property type="match status" value="1"/>
</dbReference>
<feature type="transmembrane region" description="Helical" evidence="1">
    <location>
        <begin position="223"/>
        <end position="251"/>
    </location>
</feature>
<dbReference type="RefSeq" id="WP_346246729.1">
    <property type="nucleotide sequence ID" value="NZ_JBDIZK010000006.1"/>
</dbReference>
<protein>
    <submittedName>
        <fullName evidence="3">PH domain-containing protein</fullName>
    </submittedName>
</protein>
<accession>A0ABV0BA40</accession>
<keyword evidence="1" id="KW-0472">Membrane</keyword>
<gene>
    <name evidence="3" type="ORF">TPR58_11130</name>
</gene>
<feature type="domain" description="YdbS-like PH" evidence="2">
    <location>
        <begin position="65"/>
        <end position="144"/>
    </location>
</feature>
<evidence type="ECO:0000256" key="1">
    <source>
        <dbReference type="SAM" id="Phobius"/>
    </source>
</evidence>
<organism evidence="3 4">
    <name type="scientific">Sphingomonas rustica</name>
    <dbReference type="NCBI Taxonomy" id="3103142"/>
    <lineage>
        <taxon>Bacteria</taxon>
        <taxon>Pseudomonadati</taxon>
        <taxon>Pseudomonadota</taxon>
        <taxon>Alphaproteobacteria</taxon>
        <taxon>Sphingomonadales</taxon>
        <taxon>Sphingomonadaceae</taxon>
        <taxon>Sphingomonas</taxon>
    </lineage>
</organism>
<dbReference type="InterPro" id="IPR005182">
    <property type="entry name" value="YdbS-like_PH"/>
</dbReference>
<dbReference type="InterPro" id="IPR014529">
    <property type="entry name" value="UCP026631"/>
</dbReference>
<feature type="transmembrane region" description="Helical" evidence="1">
    <location>
        <begin position="354"/>
        <end position="377"/>
    </location>
</feature>
<comment type="caution">
    <text evidence="3">The sequence shown here is derived from an EMBL/GenBank/DDBJ whole genome shotgun (WGS) entry which is preliminary data.</text>
</comment>
<feature type="transmembrane region" description="Helical" evidence="1">
    <location>
        <begin position="44"/>
        <end position="65"/>
    </location>
</feature>
<evidence type="ECO:0000313" key="4">
    <source>
        <dbReference type="Proteomes" id="UP001427805"/>
    </source>
</evidence>
<dbReference type="EMBL" id="JBDIZK010000006">
    <property type="protein sequence ID" value="MEN3747721.1"/>
    <property type="molecule type" value="Genomic_DNA"/>
</dbReference>
<dbReference type="Pfam" id="PF03703">
    <property type="entry name" value="bPH_2"/>
    <property type="match status" value="2"/>
</dbReference>
<evidence type="ECO:0000259" key="2">
    <source>
        <dbReference type="Pfam" id="PF03703"/>
    </source>
</evidence>
<sequence length="485" mass="52940">MSADLHDADARRRLHPVTIFLGWIRRLPSYVFAIPALAVAREGWVVLAVGVGIFLFSIIGAWIAWRTFTYRIDEDALVIERGLIQRSRRAIPLERIQDVSIEQKLLQRLFGVVSVRIETGGSDSDEGTLDSVSTAEAQRLRETLKGSARAAARPVEAGGGSAPAIIAPDTPLFAMSPGRILLFGAFSFSLVWMAALFGIFQFVDDLLPVDRHDIERWVDSAGAQASAGIGLIVVLAIALLLLVLGFLSGLVSTFVREFGFRLTLGEGRFRRVRGLLTRSEVVIAIRRIQLAVVQRPLVSGLFGYAGLQFQSLGGSNDKGGRQEMAPFATDEEIGRIVDAAGMPRFEAPGLKPVAFAHVIRSFVSKAVPFIIAVVAIGSFVTRWALLGLIAVPVIVGVSLLLRRFHRYALRGTSLQVMRGVLKRRDWVVPYGSVQVVTVRRGPLQRLLGVATVQVDTAGAQRHRPHVEDAHLTDAIELARELTARA</sequence>
<feature type="domain" description="YdbS-like PH" evidence="2">
    <location>
        <begin position="403"/>
        <end position="480"/>
    </location>
</feature>
<reference evidence="3 4" key="1">
    <citation type="submission" date="2024-05" db="EMBL/GenBank/DDBJ databases">
        <title>Sphingomonas sp. HF-S3 16S ribosomal RNA gene Genome sequencing and assembly.</title>
        <authorList>
            <person name="Lee H."/>
        </authorList>
    </citation>
    <scope>NUCLEOTIDE SEQUENCE [LARGE SCALE GENOMIC DNA]</scope>
    <source>
        <strain evidence="3 4">HF-S3</strain>
    </source>
</reference>
<evidence type="ECO:0000313" key="3">
    <source>
        <dbReference type="EMBL" id="MEN3747721.1"/>
    </source>
</evidence>
<proteinExistence type="predicted"/>
<feature type="transmembrane region" description="Helical" evidence="1">
    <location>
        <begin position="383"/>
        <end position="401"/>
    </location>
</feature>
<keyword evidence="1" id="KW-0812">Transmembrane</keyword>
<dbReference type="PANTHER" id="PTHR34473:SF2">
    <property type="entry name" value="UPF0699 TRANSMEMBRANE PROTEIN YDBT"/>
    <property type="match status" value="1"/>
</dbReference>
<dbReference type="Proteomes" id="UP001427805">
    <property type="component" value="Unassembled WGS sequence"/>
</dbReference>
<name>A0ABV0BA40_9SPHN</name>
<keyword evidence="1" id="KW-1133">Transmembrane helix</keyword>
<dbReference type="PANTHER" id="PTHR34473">
    <property type="entry name" value="UPF0699 TRANSMEMBRANE PROTEIN YDBS"/>
    <property type="match status" value="1"/>
</dbReference>
<keyword evidence="4" id="KW-1185">Reference proteome</keyword>